<proteinExistence type="predicted"/>
<sequence>MQIEIRTGGWGRKVRGLVAPFECRGPLFSKAGGFRVRGRQKQGASSKLFNPDPIPLRRILEPEAIHREERSNAAQQLFDHRKDDPIRFAASSTTNASSASSALFEGRPNRGQGTEDSSNNVFSIQLRKLYHAILNLETKIKQEDSMDETEDGMNSRVMLKGKEVENDELEREDGGKELAEIMHNLLEISLAPSEPASLRNIPTKYSITVRLRTYTFHKLLESLLCASSVSPLALGHLQDFIYYAYTFYTGLLEEPTLNSFKLGWLETLGDLARYRMAVAAMVNGGVGGQGGLHDEGRIKSGCRVRQQTLSRKGWLQRIPV</sequence>
<evidence type="ECO:0000313" key="2">
    <source>
        <dbReference type="EMBL" id="KAJ3496287.1"/>
    </source>
</evidence>
<gene>
    <name evidence="2" type="ORF">NLJ89_g10508</name>
</gene>
<evidence type="ECO:0000313" key="3">
    <source>
        <dbReference type="Proteomes" id="UP001148786"/>
    </source>
</evidence>
<comment type="caution">
    <text evidence="2">The sequence shown here is derived from an EMBL/GenBank/DDBJ whole genome shotgun (WGS) entry which is preliminary data.</text>
</comment>
<feature type="region of interest" description="Disordered" evidence="1">
    <location>
        <begin position="91"/>
        <end position="118"/>
    </location>
</feature>
<dbReference type="EMBL" id="JANKHO010001956">
    <property type="protein sequence ID" value="KAJ3496287.1"/>
    <property type="molecule type" value="Genomic_DNA"/>
</dbReference>
<evidence type="ECO:0000256" key="1">
    <source>
        <dbReference type="SAM" id="MobiDB-lite"/>
    </source>
</evidence>
<organism evidence="2 3">
    <name type="scientific">Agrocybe chaxingu</name>
    <dbReference type="NCBI Taxonomy" id="84603"/>
    <lineage>
        <taxon>Eukaryota</taxon>
        <taxon>Fungi</taxon>
        <taxon>Dikarya</taxon>
        <taxon>Basidiomycota</taxon>
        <taxon>Agaricomycotina</taxon>
        <taxon>Agaricomycetes</taxon>
        <taxon>Agaricomycetidae</taxon>
        <taxon>Agaricales</taxon>
        <taxon>Agaricineae</taxon>
        <taxon>Strophariaceae</taxon>
        <taxon>Agrocybe</taxon>
    </lineage>
</organism>
<name>A0A9W8JYK2_9AGAR</name>
<dbReference type="Proteomes" id="UP001148786">
    <property type="component" value="Unassembled WGS sequence"/>
</dbReference>
<protein>
    <submittedName>
        <fullName evidence="2">Uncharacterized protein</fullName>
    </submittedName>
</protein>
<accession>A0A9W8JYK2</accession>
<dbReference type="AlphaFoldDB" id="A0A9W8JYK2"/>
<dbReference type="OrthoDB" id="2017974at2759"/>
<reference evidence="2" key="1">
    <citation type="submission" date="2022-07" db="EMBL/GenBank/DDBJ databases">
        <title>Genome Sequence of Agrocybe chaxingu.</title>
        <authorList>
            <person name="Buettner E."/>
        </authorList>
    </citation>
    <scope>NUCLEOTIDE SEQUENCE</scope>
    <source>
        <strain evidence="2">MP-N11</strain>
    </source>
</reference>
<feature type="compositionally biased region" description="Low complexity" evidence="1">
    <location>
        <begin position="91"/>
        <end position="102"/>
    </location>
</feature>
<keyword evidence="3" id="KW-1185">Reference proteome</keyword>